<organism evidence="1 2">
    <name type="scientific">Rubus argutus</name>
    <name type="common">Southern blackberry</name>
    <dbReference type="NCBI Taxonomy" id="59490"/>
    <lineage>
        <taxon>Eukaryota</taxon>
        <taxon>Viridiplantae</taxon>
        <taxon>Streptophyta</taxon>
        <taxon>Embryophyta</taxon>
        <taxon>Tracheophyta</taxon>
        <taxon>Spermatophyta</taxon>
        <taxon>Magnoliopsida</taxon>
        <taxon>eudicotyledons</taxon>
        <taxon>Gunneridae</taxon>
        <taxon>Pentapetalae</taxon>
        <taxon>rosids</taxon>
        <taxon>fabids</taxon>
        <taxon>Rosales</taxon>
        <taxon>Rosaceae</taxon>
        <taxon>Rosoideae</taxon>
        <taxon>Rosoideae incertae sedis</taxon>
        <taxon>Rubus</taxon>
    </lineage>
</organism>
<comment type="caution">
    <text evidence="1">The sequence shown here is derived from an EMBL/GenBank/DDBJ whole genome shotgun (WGS) entry which is preliminary data.</text>
</comment>
<evidence type="ECO:0000313" key="1">
    <source>
        <dbReference type="EMBL" id="KAK9948138.1"/>
    </source>
</evidence>
<keyword evidence="2" id="KW-1185">Reference proteome</keyword>
<protein>
    <submittedName>
        <fullName evidence="1">Uncharacterized protein</fullName>
    </submittedName>
</protein>
<dbReference type="AlphaFoldDB" id="A0AAW1YH81"/>
<proteinExistence type="predicted"/>
<evidence type="ECO:0000313" key="2">
    <source>
        <dbReference type="Proteomes" id="UP001457282"/>
    </source>
</evidence>
<dbReference type="Proteomes" id="UP001457282">
    <property type="component" value="Unassembled WGS sequence"/>
</dbReference>
<accession>A0AAW1YH81</accession>
<reference evidence="1 2" key="1">
    <citation type="journal article" date="2023" name="G3 (Bethesda)">
        <title>A chromosome-length genome assembly and annotation of blackberry (Rubus argutus, cv. 'Hillquist').</title>
        <authorList>
            <person name="Bruna T."/>
            <person name="Aryal R."/>
            <person name="Dudchenko O."/>
            <person name="Sargent D.J."/>
            <person name="Mead D."/>
            <person name="Buti M."/>
            <person name="Cavallini A."/>
            <person name="Hytonen T."/>
            <person name="Andres J."/>
            <person name="Pham M."/>
            <person name="Weisz D."/>
            <person name="Mascagni F."/>
            <person name="Usai G."/>
            <person name="Natali L."/>
            <person name="Bassil N."/>
            <person name="Fernandez G.E."/>
            <person name="Lomsadze A."/>
            <person name="Armour M."/>
            <person name="Olukolu B."/>
            <person name="Poorten T."/>
            <person name="Britton C."/>
            <person name="Davik J."/>
            <person name="Ashrafi H."/>
            <person name="Aiden E.L."/>
            <person name="Borodovsky M."/>
            <person name="Worthington M."/>
        </authorList>
    </citation>
    <scope>NUCLEOTIDE SEQUENCE [LARGE SCALE GENOMIC DNA]</scope>
    <source>
        <tissue evidence="1">Leaf</tissue>
    </source>
</reference>
<sequence>MVVFILQYLGNLQSTTNWYLDEYSATTDIDATVLGLYKFYDIRIGKKLIQGNITSIATSNDICGSQDAITGNSNMLIPLQEHYPDIVPGLHLKMPAALNSTSDVGNVGNEVLPGYCSRFALEDACYRYAIERGR</sequence>
<gene>
    <name evidence="1" type="ORF">M0R45_003726</name>
</gene>
<name>A0AAW1YH81_RUBAR</name>
<dbReference type="EMBL" id="JBEDUW010000001">
    <property type="protein sequence ID" value="KAK9948138.1"/>
    <property type="molecule type" value="Genomic_DNA"/>
</dbReference>